<feature type="region of interest" description="Disordered" evidence="1">
    <location>
        <begin position="1"/>
        <end position="38"/>
    </location>
</feature>
<accession>A0ABQ9I2P1</accession>
<proteinExistence type="predicted"/>
<evidence type="ECO:0000313" key="3">
    <source>
        <dbReference type="Proteomes" id="UP001159363"/>
    </source>
</evidence>
<feature type="compositionally biased region" description="Basic and acidic residues" evidence="1">
    <location>
        <begin position="1"/>
        <end position="14"/>
    </location>
</feature>
<evidence type="ECO:0000256" key="1">
    <source>
        <dbReference type="SAM" id="MobiDB-lite"/>
    </source>
</evidence>
<sequence length="276" mass="30524">MLVRGKREIPEKNRRPAASSGTIPTCVNPGATPNGESNPIRLYGRRVLQPLRHHIHERFGGGVGGGIWKAITIEVFIVHKGEVWSSAGMQGRGNGRSSRKPTDQRHRPAQFPRVKVRESNPVLLGRRRWLDFSPPTKANRVRFLVGSLPENRAGPWRWSAGFPCDLPLPPPLHSDAASYLPHSTLIGSQDLDCSSCRLKQAQTEQLFLAACFFPQLFPSARYCVCYLSISGGGGRPGIPEDSVLAEAIDFRKAHSLAHGSCFRMRYAHHASTPRLL</sequence>
<name>A0ABQ9I2P1_9NEOP</name>
<organism evidence="2 3">
    <name type="scientific">Dryococelus australis</name>
    <dbReference type="NCBI Taxonomy" id="614101"/>
    <lineage>
        <taxon>Eukaryota</taxon>
        <taxon>Metazoa</taxon>
        <taxon>Ecdysozoa</taxon>
        <taxon>Arthropoda</taxon>
        <taxon>Hexapoda</taxon>
        <taxon>Insecta</taxon>
        <taxon>Pterygota</taxon>
        <taxon>Neoptera</taxon>
        <taxon>Polyneoptera</taxon>
        <taxon>Phasmatodea</taxon>
        <taxon>Verophasmatodea</taxon>
        <taxon>Anareolatae</taxon>
        <taxon>Phasmatidae</taxon>
        <taxon>Eurycanthinae</taxon>
        <taxon>Dryococelus</taxon>
    </lineage>
</organism>
<protein>
    <submittedName>
        <fullName evidence="2">Uncharacterized protein</fullName>
    </submittedName>
</protein>
<comment type="caution">
    <text evidence="2">The sequence shown here is derived from an EMBL/GenBank/DDBJ whole genome shotgun (WGS) entry which is preliminary data.</text>
</comment>
<reference evidence="2 3" key="1">
    <citation type="submission" date="2023-02" db="EMBL/GenBank/DDBJ databases">
        <title>LHISI_Scaffold_Assembly.</title>
        <authorList>
            <person name="Stuart O.P."/>
            <person name="Cleave R."/>
            <person name="Magrath M.J.L."/>
            <person name="Mikheyev A.S."/>
        </authorList>
    </citation>
    <scope>NUCLEOTIDE SEQUENCE [LARGE SCALE GENOMIC DNA]</scope>
    <source>
        <strain evidence="2">Daus_M_001</strain>
        <tissue evidence="2">Leg muscle</tissue>
    </source>
</reference>
<keyword evidence="3" id="KW-1185">Reference proteome</keyword>
<dbReference type="EMBL" id="JARBHB010000003">
    <property type="protein sequence ID" value="KAJ8890737.1"/>
    <property type="molecule type" value="Genomic_DNA"/>
</dbReference>
<dbReference type="Proteomes" id="UP001159363">
    <property type="component" value="Chromosome 3"/>
</dbReference>
<feature type="region of interest" description="Disordered" evidence="1">
    <location>
        <begin position="87"/>
        <end position="111"/>
    </location>
</feature>
<evidence type="ECO:0000313" key="2">
    <source>
        <dbReference type="EMBL" id="KAJ8890737.1"/>
    </source>
</evidence>
<gene>
    <name evidence="2" type="ORF">PR048_010246</name>
</gene>